<organism evidence="9 10">
    <name type="scientific">Candidatus Wolfebacteria bacterium RIFCSPHIGHO2_01_FULL_48_22</name>
    <dbReference type="NCBI Taxonomy" id="1802555"/>
    <lineage>
        <taxon>Bacteria</taxon>
        <taxon>Candidatus Wolfeibacteriota</taxon>
    </lineage>
</organism>
<dbReference type="Pfam" id="PF00557">
    <property type="entry name" value="Peptidase_M24"/>
    <property type="match status" value="1"/>
</dbReference>
<dbReference type="PANTHER" id="PTHR43330">
    <property type="entry name" value="METHIONINE AMINOPEPTIDASE"/>
    <property type="match status" value="1"/>
</dbReference>
<evidence type="ECO:0000256" key="2">
    <source>
        <dbReference type="ARBA" id="ARBA00022438"/>
    </source>
</evidence>
<comment type="function">
    <text evidence="1 6">Removes the N-terminal methionine from nascent proteins. The N-terminal methionine is often cleaved when the second residue in the primary sequence is small and uncharged (Met-Ala-, Cys, Gly, Pro, Ser, Thr, or Val). Requires deformylation of the N(alpha)-formylated initiator methionine before it can be hydrolyzed.</text>
</comment>
<keyword evidence="3 6" id="KW-0645">Protease</keyword>
<dbReference type="GO" id="GO:0006508">
    <property type="term" value="P:proteolysis"/>
    <property type="evidence" value="ECO:0007669"/>
    <property type="project" value="UniProtKB-KW"/>
</dbReference>
<dbReference type="NCBIfam" id="TIGR00500">
    <property type="entry name" value="met_pdase_I"/>
    <property type="match status" value="1"/>
</dbReference>
<dbReference type="GO" id="GO:0004239">
    <property type="term" value="F:initiator methionyl aminopeptidase activity"/>
    <property type="evidence" value="ECO:0007669"/>
    <property type="project" value="UniProtKB-UniRule"/>
</dbReference>
<comment type="subunit">
    <text evidence="6">Monomer.</text>
</comment>
<dbReference type="InterPro" id="IPR002467">
    <property type="entry name" value="Pept_M24A_MAP1"/>
</dbReference>
<comment type="similarity">
    <text evidence="6">Belongs to the peptidase M24A family. Methionine aminopeptidase type 1 subfamily.</text>
</comment>
<keyword evidence="5 6" id="KW-0378">Hydrolase</keyword>
<keyword evidence="4 6" id="KW-0479">Metal-binding</keyword>
<gene>
    <name evidence="6" type="primary">map</name>
    <name evidence="9" type="ORF">A2755_01820</name>
</gene>
<dbReference type="HAMAP" id="MF_01974">
    <property type="entry name" value="MetAP_1"/>
    <property type="match status" value="1"/>
</dbReference>
<dbReference type="InterPro" id="IPR036005">
    <property type="entry name" value="Creatinase/aminopeptidase-like"/>
</dbReference>
<dbReference type="InterPro" id="IPR000994">
    <property type="entry name" value="Pept_M24"/>
</dbReference>
<protein>
    <recommendedName>
        <fullName evidence="6 7">Methionine aminopeptidase</fullName>
        <shortName evidence="6">MAP</shortName>
        <shortName evidence="6">MetAP</shortName>
        <ecNumber evidence="6 7">3.4.11.18</ecNumber>
    </recommendedName>
    <alternativeName>
        <fullName evidence="6">Peptidase M</fullName>
    </alternativeName>
</protein>
<dbReference type="CDD" id="cd01086">
    <property type="entry name" value="MetAP1"/>
    <property type="match status" value="1"/>
</dbReference>
<accession>A0A1F8DQL9</accession>
<evidence type="ECO:0000256" key="7">
    <source>
        <dbReference type="RuleBase" id="RU003653"/>
    </source>
</evidence>
<dbReference type="PANTHER" id="PTHR43330:SF27">
    <property type="entry name" value="METHIONINE AMINOPEPTIDASE"/>
    <property type="match status" value="1"/>
</dbReference>
<feature type="binding site" evidence="6">
    <location>
        <position position="237"/>
    </location>
    <ligand>
        <name>a divalent metal cation</name>
        <dbReference type="ChEBI" id="CHEBI:60240"/>
        <label>1</label>
    </ligand>
</feature>
<comment type="cofactor">
    <cofactor evidence="6">
        <name>Co(2+)</name>
        <dbReference type="ChEBI" id="CHEBI:48828"/>
    </cofactor>
    <cofactor evidence="6">
        <name>Zn(2+)</name>
        <dbReference type="ChEBI" id="CHEBI:29105"/>
    </cofactor>
    <cofactor evidence="6">
        <name>Mn(2+)</name>
        <dbReference type="ChEBI" id="CHEBI:29035"/>
    </cofactor>
    <cofactor evidence="6">
        <name>Fe(2+)</name>
        <dbReference type="ChEBI" id="CHEBI:29033"/>
    </cofactor>
    <text evidence="6">Binds 2 divalent metal cations per subunit. Has a high-affinity and a low affinity metal-binding site. The true nature of the physiological cofactor is under debate. The enzyme is active with cobalt, zinc, manganese or divalent iron ions. Most likely, methionine aminopeptidases function as mononuclear Fe(2+)-metalloproteases under physiological conditions, and the catalytically relevant metal-binding site has been assigned to the histidine-containing high-affinity site.</text>
</comment>
<dbReference type="InterPro" id="IPR001714">
    <property type="entry name" value="Pept_M24_MAP"/>
</dbReference>
<feature type="domain" description="Peptidase M24" evidence="8">
    <location>
        <begin position="12"/>
        <end position="242"/>
    </location>
</feature>
<comment type="catalytic activity">
    <reaction evidence="6 7">
        <text>Release of N-terminal amino acids, preferentially methionine, from peptides and arylamides.</text>
        <dbReference type="EC" id="3.4.11.18"/>
    </reaction>
</comment>
<feature type="binding site" evidence="6">
    <location>
        <position position="174"/>
    </location>
    <ligand>
        <name>a divalent metal cation</name>
        <dbReference type="ChEBI" id="CHEBI:60240"/>
        <label>2</label>
        <note>catalytic</note>
    </ligand>
</feature>
<evidence type="ECO:0000256" key="5">
    <source>
        <dbReference type="ARBA" id="ARBA00022801"/>
    </source>
</evidence>
<dbReference type="STRING" id="1802555.A2755_01820"/>
<feature type="binding site" evidence="6">
    <location>
        <position position="111"/>
    </location>
    <ligand>
        <name>a divalent metal cation</name>
        <dbReference type="ChEBI" id="CHEBI:60240"/>
        <label>2</label>
        <note>catalytic</note>
    </ligand>
</feature>
<feature type="binding site" evidence="6">
    <location>
        <position position="83"/>
    </location>
    <ligand>
        <name>substrate</name>
    </ligand>
</feature>
<evidence type="ECO:0000313" key="10">
    <source>
        <dbReference type="Proteomes" id="UP000177029"/>
    </source>
</evidence>
<dbReference type="SUPFAM" id="SSF55920">
    <property type="entry name" value="Creatinase/aminopeptidase"/>
    <property type="match status" value="1"/>
</dbReference>
<dbReference type="EC" id="3.4.11.18" evidence="6 7"/>
<feature type="binding site" evidence="6">
    <location>
        <position position="207"/>
    </location>
    <ligand>
        <name>a divalent metal cation</name>
        <dbReference type="ChEBI" id="CHEBI:60240"/>
        <label>2</label>
        <note>catalytic</note>
    </ligand>
</feature>
<dbReference type="GO" id="GO:0070006">
    <property type="term" value="F:metalloaminopeptidase activity"/>
    <property type="evidence" value="ECO:0007669"/>
    <property type="project" value="UniProtKB-UniRule"/>
</dbReference>
<sequence>MILLKKSSEIEYLAQSGKILAAILRNLARMAKKDVPLSALNEQAIKLCKEHGARPAFLGYQPEGAKRAFPAAICASLNETVVHGIPSNRLLQEGDVLKIDMGISYEGFITDSALSVGIGRISPKARALLSATKEALDKAIAATKKGKYIGDIGYEIERTAKKHGMHVLKELTGHGVGYELHEDPVIFNFGTKGTGSKIKEGMVLAIEPMFSISTERVVQKGDESYTSADGSLAAHFEHTVAILANSTVVLTA</sequence>
<dbReference type="Gene3D" id="3.90.230.10">
    <property type="entry name" value="Creatinase/methionine aminopeptidase superfamily"/>
    <property type="match status" value="1"/>
</dbReference>
<dbReference type="AlphaFoldDB" id="A0A1F8DQL9"/>
<evidence type="ECO:0000256" key="6">
    <source>
        <dbReference type="HAMAP-Rule" id="MF_01974"/>
    </source>
</evidence>
<feature type="binding site" evidence="6">
    <location>
        <position position="181"/>
    </location>
    <ligand>
        <name>substrate</name>
    </ligand>
</feature>
<reference evidence="9 10" key="1">
    <citation type="journal article" date="2016" name="Nat. Commun.">
        <title>Thousands of microbial genomes shed light on interconnected biogeochemical processes in an aquifer system.</title>
        <authorList>
            <person name="Anantharaman K."/>
            <person name="Brown C.T."/>
            <person name="Hug L.A."/>
            <person name="Sharon I."/>
            <person name="Castelle C.J."/>
            <person name="Probst A.J."/>
            <person name="Thomas B.C."/>
            <person name="Singh A."/>
            <person name="Wilkins M.J."/>
            <person name="Karaoz U."/>
            <person name="Brodie E.L."/>
            <person name="Williams K.H."/>
            <person name="Hubbard S.S."/>
            <person name="Banfield J.F."/>
        </authorList>
    </citation>
    <scope>NUCLEOTIDE SEQUENCE [LARGE SCALE GENOMIC DNA]</scope>
</reference>
<proteinExistence type="inferred from homology"/>
<evidence type="ECO:0000256" key="1">
    <source>
        <dbReference type="ARBA" id="ARBA00002521"/>
    </source>
</evidence>
<evidence type="ECO:0000256" key="3">
    <source>
        <dbReference type="ARBA" id="ARBA00022670"/>
    </source>
</evidence>
<dbReference type="Proteomes" id="UP000177029">
    <property type="component" value="Unassembled WGS sequence"/>
</dbReference>
<dbReference type="EMBL" id="MGIP01000014">
    <property type="protein sequence ID" value="OGM90921.1"/>
    <property type="molecule type" value="Genomic_DNA"/>
</dbReference>
<dbReference type="GO" id="GO:0046872">
    <property type="term" value="F:metal ion binding"/>
    <property type="evidence" value="ECO:0007669"/>
    <property type="project" value="UniProtKB-UniRule"/>
</dbReference>
<evidence type="ECO:0000259" key="8">
    <source>
        <dbReference type="Pfam" id="PF00557"/>
    </source>
</evidence>
<evidence type="ECO:0000256" key="4">
    <source>
        <dbReference type="ARBA" id="ARBA00022723"/>
    </source>
</evidence>
<feature type="binding site" evidence="6">
    <location>
        <position position="237"/>
    </location>
    <ligand>
        <name>a divalent metal cation</name>
        <dbReference type="ChEBI" id="CHEBI:60240"/>
        <label>2</label>
        <note>catalytic</note>
    </ligand>
</feature>
<keyword evidence="2 6" id="KW-0031">Aminopeptidase</keyword>
<feature type="binding site" evidence="6">
    <location>
        <position position="100"/>
    </location>
    <ligand>
        <name>a divalent metal cation</name>
        <dbReference type="ChEBI" id="CHEBI:60240"/>
        <label>1</label>
    </ligand>
</feature>
<dbReference type="GO" id="GO:0005829">
    <property type="term" value="C:cytosol"/>
    <property type="evidence" value="ECO:0007669"/>
    <property type="project" value="TreeGrafter"/>
</dbReference>
<dbReference type="PRINTS" id="PR00599">
    <property type="entry name" value="MAPEPTIDASE"/>
</dbReference>
<name>A0A1F8DQL9_9BACT</name>
<feature type="binding site" evidence="6">
    <location>
        <position position="111"/>
    </location>
    <ligand>
        <name>a divalent metal cation</name>
        <dbReference type="ChEBI" id="CHEBI:60240"/>
        <label>1</label>
    </ligand>
</feature>
<evidence type="ECO:0000313" key="9">
    <source>
        <dbReference type="EMBL" id="OGM90921.1"/>
    </source>
</evidence>
<comment type="caution">
    <text evidence="9">The sequence shown here is derived from an EMBL/GenBank/DDBJ whole genome shotgun (WGS) entry which is preliminary data.</text>
</comment>